<keyword evidence="4" id="KW-1185">Reference proteome</keyword>
<protein>
    <recommendedName>
        <fullName evidence="2">Prolyl 4-hydroxylase alpha subunit Fe(2+) 2OG dioxygenase domain-containing protein</fullName>
    </recommendedName>
</protein>
<dbReference type="Gene3D" id="1.10.20.10">
    <property type="entry name" value="Histone, subunit A"/>
    <property type="match status" value="1"/>
</dbReference>
<feature type="region of interest" description="Disordered" evidence="1">
    <location>
        <begin position="63"/>
        <end position="89"/>
    </location>
</feature>
<proteinExistence type="predicted"/>
<dbReference type="InterPro" id="IPR044862">
    <property type="entry name" value="Pro_4_hyd_alph_FE2OG_OXY"/>
</dbReference>
<dbReference type="Gene3D" id="2.60.120.620">
    <property type="entry name" value="q2cbj1_9rhob like domain"/>
    <property type="match status" value="1"/>
</dbReference>
<dbReference type="InterPro" id="IPR009072">
    <property type="entry name" value="Histone-fold"/>
</dbReference>
<dbReference type="Proteomes" id="UP000037460">
    <property type="component" value="Unassembled WGS sequence"/>
</dbReference>
<dbReference type="GO" id="GO:0046982">
    <property type="term" value="F:protein heterodimerization activity"/>
    <property type="evidence" value="ECO:0007669"/>
    <property type="project" value="InterPro"/>
</dbReference>
<evidence type="ECO:0000313" key="4">
    <source>
        <dbReference type="Proteomes" id="UP000037460"/>
    </source>
</evidence>
<name>A0A0M0JYH2_9EUKA</name>
<feature type="non-terminal residue" evidence="3">
    <location>
        <position position="655"/>
    </location>
</feature>
<dbReference type="EMBL" id="JWZX01001956">
    <property type="protein sequence ID" value="KOO31701.1"/>
    <property type="molecule type" value="Genomic_DNA"/>
</dbReference>
<evidence type="ECO:0000259" key="2">
    <source>
        <dbReference type="Pfam" id="PF13640"/>
    </source>
</evidence>
<sequence length="655" mass="72049">MLAKHVRVVHELELSGEVVSWAKFGAACAKGAVETPEAALALAIILEYLMNEVLELAGNVAREFSDPDESGSDDEKPEGEEQEGVSNDDEEFTEWITVDHIRRAVADDEELSALLSDILDLSDILEDRSPPVCFRAVPIIMPEHVSFGTTDIIGNPSLMAVGAYVRLKLDVDELYAEWKPPSSLVRVVTGLAPVLIDAMCSRLESCTEPWDTSPLYDAASRTEVVDTEIRASTARHLIDATLFELGDQVVAHINASSDCREEFTLVRDDITHLRYRPGDFFKPHQDFSGLRSNVYTEYTLLVCVTPPGVPTTGGATKVYAAEPAMAKLLPGGGVHAFTCTAERGGALLFRKDAWHEGERVHAGEKYVLSFTLWGRPRPRHADEVLLHVVFPSEEPEASSAGSVDLMREASRPVYVLSAADVRAGGGNMLKTLLEERWAGSVGRAGDAAGIVRYECDACTYNEFGVIYDILLGRPVGLSTFRARLDLIRYFFAGLPARLCLDANYAFGQEVSPLCRGPTTLPDLIVCESEARLASLVRYASEHRLPFVPFRVVVCSGWSWGSIYNEDGNPERTYTDMQEYGSGHGVELQPVEKSKPPALVDLSGCKIRPRDWQELAEKKGCITQVHPELMKEKAAERFIDAEKTNNADDPSKDGEL</sequence>
<gene>
    <name evidence="3" type="ORF">Ctob_013813</name>
</gene>
<dbReference type="Pfam" id="PF13640">
    <property type="entry name" value="2OG-FeII_Oxy_3"/>
    <property type="match status" value="1"/>
</dbReference>
<accession>A0A0M0JYH2</accession>
<reference evidence="4" key="1">
    <citation type="journal article" date="2015" name="PLoS Genet.">
        <title>Genome Sequence and Transcriptome Analyses of Chrysochromulina tobin: Metabolic Tools for Enhanced Algal Fitness in the Prominent Order Prymnesiales (Haptophyceae).</title>
        <authorList>
            <person name="Hovde B.T."/>
            <person name="Deodato C.R."/>
            <person name="Hunsperger H.M."/>
            <person name="Ryken S.A."/>
            <person name="Yost W."/>
            <person name="Jha R.K."/>
            <person name="Patterson J."/>
            <person name="Monnat R.J. Jr."/>
            <person name="Barlow S.B."/>
            <person name="Starkenburg S.R."/>
            <person name="Cattolico R.A."/>
        </authorList>
    </citation>
    <scope>NUCLEOTIDE SEQUENCE</scope>
    <source>
        <strain evidence="4">CCMP291</strain>
    </source>
</reference>
<dbReference type="OrthoDB" id="69177at2759"/>
<dbReference type="AlphaFoldDB" id="A0A0M0JYH2"/>
<evidence type="ECO:0000256" key="1">
    <source>
        <dbReference type="SAM" id="MobiDB-lite"/>
    </source>
</evidence>
<feature type="compositionally biased region" description="Acidic residues" evidence="1">
    <location>
        <begin position="66"/>
        <end position="89"/>
    </location>
</feature>
<dbReference type="SUPFAM" id="SSF47113">
    <property type="entry name" value="Histone-fold"/>
    <property type="match status" value="1"/>
</dbReference>
<organism evidence="3 4">
    <name type="scientific">Chrysochromulina tobinii</name>
    <dbReference type="NCBI Taxonomy" id="1460289"/>
    <lineage>
        <taxon>Eukaryota</taxon>
        <taxon>Haptista</taxon>
        <taxon>Haptophyta</taxon>
        <taxon>Prymnesiophyceae</taxon>
        <taxon>Prymnesiales</taxon>
        <taxon>Chrysochromulinaceae</taxon>
        <taxon>Chrysochromulina</taxon>
    </lineage>
</organism>
<evidence type="ECO:0000313" key="3">
    <source>
        <dbReference type="EMBL" id="KOO31701.1"/>
    </source>
</evidence>
<comment type="caution">
    <text evidence="3">The sequence shown here is derived from an EMBL/GenBank/DDBJ whole genome shotgun (WGS) entry which is preliminary data.</text>
</comment>
<feature type="domain" description="Prolyl 4-hydroxylase alpha subunit Fe(2+) 2OG dioxygenase" evidence="2">
    <location>
        <begin position="273"/>
        <end position="370"/>
    </location>
</feature>